<dbReference type="Proteomes" id="UP001302602">
    <property type="component" value="Unassembled WGS sequence"/>
</dbReference>
<organism evidence="1 2">
    <name type="scientific">Parathielavia appendiculata</name>
    <dbReference type="NCBI Taxonomy" id="2587402"/>
    <lineage>
        <taxon>Eukaryota</taxon>
        <taxon>Fungi</taxon>
        <taxon>Dikarya</taxon>
        <taxon>Ascomycota</taxon>
        <taxon>Pezizomycotina</taxon>
        <taxon>Sordariomycetes</taxon>
        <taxon>Sordariomycetidae</taxon>
        <taxon>Sordariales</taxon>
        <taxon>Chaetomiaceae</taxon>
        <taxon>Parathielavia</taxon>
    </lineage>
</organism>
<protein>
    <submittedName>
        <fullName evidence="1">Uncharacterized protein</fullName>
    </submittedName>
</protein>
<dbReference type="GeneID" id="87832583"/>
<name>A0AAN6TQ88_9PEZI</name>
<dbReference type="EMBL" id="MU853262">
    <property type="protein sequence ID" value="KAK4118648.1"/>
    <property type="molecule type" value="Genomic_DNA"/>
</dbReference>
<reference evidence="1" key="1">
    <citation type="journal article" date="2023" name="Mol. Phylogenet. Evol.">
        <title>Genome-scale phylogeny and comparative genomics of the fungal order Sordariales.</title>
        <authorList>
            <person name="Hensen N."/>
            <person name="Bonometti L."/>
            <person name="Westerberg I."/>
            <person name="Brannstrom I.O."/>
            <person name="Guillou S."/>
            <person name="Cros-Aarteil S."/>
            <person name="Calhoun S."/>
            <person name="Haridas S."/>
            <person name="Kuo A."/>
            <person name="Mondo S."/>
            <person name="Pangilinan J."/>
            <person name="Riley R."/>
            <person name="LaButti K."/>
            <person name="Andreopoulos B."/>
            <person name="Lipzen A."/>
            <person name="Chen C."/>
            <person name="Yan M."/>
            <person name="Daum C."/>
            <person name="Ng V."/>
            <person name="Clum A."/>
            <person name="Steindorff A."/>
            <person name="Ohm R.A."/>
            <person name="Martin F."/>
            <person name="Silar P."/>
            <person name="Natvig D.O."/>
            <person name="Lalanne C."/>
            <person name="Gautier V."/>
            <person name="Ament-Velasquez S.L."/>
            <person name="Kruys A."/>
            <person name="Hutchinson M.I."/>
            <person name="Powell A.J."/>
            <person name="Barry K."/>
            <person name="Miller A.N."/>
            <person name="Grigoriev I.V."/>
            <person name="Debuchy R."/>
            <person name="Gladieux P."/>
            <person name="Hiltunen Thoren M."/>
            <person name="Johannesson H."/>
        </authorList>
    </citation>
    <scope>NUCLEOTIDE SEQUENCE</scope>
    <source>
        <strain evidence="1">CBS 731.68</strain>
    </source>
</reference>
<evidence type="ECO:0000313" key="2">
    <source>
        <dbReference type="Proteomes" id="UP001302602"/>
    </source>
</evidence>
<dbReference type="RefSeq" id="XP_062642421.1">
    <property type="nucleotide sequence ID" value="XM_062795815.1"/>
</dbReference>
<keyword evidence="2" id="KW-1185">Reference proteome</keyword>
<sequence>MAPQSFPQFQALPAEIQRHVFDMAAANAAADEFERNLISATHMVIYITEMPQKHAIPSTPDPRYYLNIDRTAEQEEARQPLLSLCPDARAAMAAKEVFEVTMLPWDLENLVGSSGLPIYSGATQELLITQPPPAVNEPRYNAKQVLMVMTHVFGTKNQAWVRRHESGRSHHGYIPGSHI</sequence>
<gene>
    <name evidence="1" type="ORF">N657DRAFT_675393</name>
</gene>
<proteinExistence type="predicted"/>
<comment type="caution">
    <text evidence="1">The sequence shown here is derived from an EMBL/GenBank/DDBJ whole genome shotgun (WGS) entry which is preliminary data.</text>
</comment>
<accession>A0AAN6TQ88</accession>
<reference evidence="1" key="2">
    <citation type="submission" date="2023-05" db="EMBL/GenBank/DDBJ databases">
        <authorList>
            <consortium name="Lawrence Berkeley National Laboratory"/>
            <person name="Steindorff A."/>
            <person name="Hensen N."/>
            <person name="Bonometti L."/>
            <person name="Westerberg I."/>
            <person name="Brannstrom I.O."/>
            <person name="Guillou S."/>
            <person name="Cros-Aarteil S."/>
            <person name="Calhoun S."/>
            <person name="Haridas S."/>
            <person name="Kuo A."/>
            <person name="Mondo S."/>
            <person name="Pangilinan J."/>
            <person name="Riley R."/>
            <person name="Labutti K."/>
            <person name="Andreopoulos B."/>
            <person name="Lipzen A."/>
            <person name="Chen C."/>
            <person name="Yanf M."/>
            <person name="Daum C."/>
            <person name="Ng V."/>
            <person name="Clum A."/>
            <person name="Ohm R."/>
            <person name="Martin F."/>
            <person name="Silar P."/>
            <person name="Natvig D."/>
            <person name="Lalanne C."/>
            <person name="Gautier V."/>
            <person name="Ament-Velasquez S.L."/>
            <person name="Kruys A."/>
            <person name="Hutchinson M.I."/>
            <person name="Powell A.J."/>
            <person name="Barry K."/>
            <person name="Miller A.N."/>
            <person name="Grigoriev I.V."/>
            <person name="Debuchy R."/>
            <person name="Gladieux P."/>
            <person name="Thoren M.H."/>
            <person name="Johannesson H."/>
        </authorList>
    </citation>
    <scope>NUCLEOTIDE SEQUENCE</scope>
    <source>
        <strain evidence="1">CBS 731.68</strain>
    </source>
</reference>
<dbReference type="AlphaFoldDB" id="A0AAN6TQ88"/>
<evidence type="ECO:0000313" key="1">
    <source>
        <dbReference type="EMBL" id="KAK4118648.1"/>
    </source>
</evidence>